<reference evidence="4" key="1">
    <citation type="submission" date="2022-06" db="EMBL/GenBank/DDBJ databases">
        <title>Sphingomicrobium sedimins sp. nov., a marine bacterium isolated from tidal flat.</title>
        <authorList>
            <person name="Kim C.-H."/>
            <person name="Yoo Y."/>
            <person name="Kim J.-J."/>
        </authorList>
    </citation>
    <scope>NUCLEOTIDE SEQUENCE</scope>
    <source>
        <strain evidence="4">GRR-S6-50</strain>
    </source>
</reference>
<feature type="coiled-coil region" evidence="1">
    <location>
        <begin position="50"/>
        <end position="77"/>
    </location>
</feature>
<evidence type="ECO:0000256" key="1">
    <source>
        <dbReference type="SAM" id="Coils"/>
    </source>
</evidence>
<dbReference type="AlphaFoldDB" id="A0A9X2EKB0"/>
<accession>A0A9X2EKB0</accession>
<feature type="region of interest" description="Disordered" evidence="2">
    <location>
        <begin position="91"/>
        <end position="115"/>
    </location>
</feature>
<keyword evidence="3" id="KW-0812">Transmembrane</keyword>
<dbReference type="EMBL" id="JAMSHT010000001">
    <property type="protein sequence ID" value="MCM8556922.1"/>
    <property type="molecule type" value="Genomic_DNA"/>
</dbReference>
<keyword evidence="5" id="KW-1185">Reference proteome</keyword>
<dbReference type="Proteomes" id="UP001155128">
    <property type="component" value="Unassembled WGS sequence"/>
</dbReference>
<keyword evidence="1" id="KW-0175">Coiled coil</keyword>
<keyword evidence="3" id="KW-0472">Membrane</keyword>
<evidence type="ECO:0000256" key="3">
    <source>
        <dbReference type="SAM" id="Phobius"/>
    </source>
</evidence>
<proteinExistence type="predicted"/>
<dbReference type="RefSeq" id="WP_252112538.1">
    <property type="nucleotide sequence ID" value="NZ_JAMSHT010000001.1"/>
</dbReference>
<feature type="transmembrane region" description="Helical" evidence="3">
    <location>
        <begin position="6"/>
        <end position="23"/>
    </location>
</feature>
<organism evidence="4 5">
    <name type="scientific">Sphingomicrobium sediminis</name>
    <dbReference type="NCBI Taxonomy" id="2950949"/>
    <lineage>
        <taxon>Bacteria</taxon>
        <taxon>Pseudomonadati</taxon>
        <taxon>Pseudomonadota</taxon>
        <taxon>Alphaproteobacteria</taxon>
        <taxon>Sphingomonadales</taxon>
        <taxon>Sphingomonadaceae</taxon>
        <taxon>Sphingomicrobium</taxon>
    </lineage>
</organism>
<evidence type="ECO:0000256" key="2">
    <source>
        <dbReference type="SAM" id="MobiDB-lite"/>
    </source>
</evidence>
<evidence type="ECO:0000313" key="5">
    <source>
        <dbReference type="Proteomes" id="UP001155128"/>
    </source>
</evidence>
<comment type="caution">
    <text evidence="4">The sequence shown here is derived from an EMBL/GenBank/DDBJ whole genome shotgun (WGS) entry which is preliminary data.</text>
</comment>
<evidence type="ECO:0000313" key="4">
    <source>
        <dbReference type="EMBL" id="MCM8556922.1"/>
    </source>
</evidence>
<sequence>MQGGVIIMIITIVFLSVGGWYALEAWKVKHGYPTLDENGNPVLPHDSGKMLELKQENDALRDQLEKVYDRIETLERIVTDKPSRLAEEIDKLAALPPRPNTPEPDLQASVDKEKK</sequence>
<name>A0A9X2EKB0_9SPHN</name>
<gene>
    <name evidence="4" type="ORF">NDO55_03710</name>
</gene>
<keyword evidence="3" id="KW-1133">Transmembrane helix</keyword>
<protein>
    <submittedName>
        <fullName evidence="4">Uncharacterized protein</fullName>
    </submittedName>
</protein>